<accession>A0ABU3QB61</accession>
<dbReference type="InterPro" id="IPR029058">
    <property type="entry name" value="AB_hydrolase_fold"/>
</dbReference>
<name>A0ABU3QB61_9SPHN</name>
<dbReference type="Gene3D" id="2.60.120.260">
    <property type="entry name" value="Galactose-binding domain-like"/>
    <property type="match status" value="1"/>
</dbReference>
<sequence length="547" mass="60441">MRDGVELSSDVWMPEAAGRYPVILIRTPYVKTDPMTAQAATYGRYFAEHGYAVVFQDVRGRGDSGGKFDFYFQEAADGYDSVEDLAGQPWSNGRVCMMGVSYLGAVQWLAAKERPPHLACIAPTSPSGRYQDELPRIGGAFMMMWAVNWLNETSGHVSQNPNSGATDWAKVFAHRPLLTMDEAFGRRMPLFRQFVEHDLLDDYWKRIQLGPADFAKIDLPVLATTGWFDGDQIGTFYYWQGMEARPGGAKDMFLTIGPWNHVESYIGGSEKQGDLALPKDSIIDNKAMHLAFFDRYLKQSTARFDQPRVRLFVSGKNIWRSFDSFPVPGTTERRLYLSSAGKANGLAGDGALGWEKPGELGRDAYLFDPKNPVTLNLAFGLFGSDRRETQVRKDVLVYTSPPMDKEIEVIGDVAIELYAASDAKDTDFTAAISDVGPDGKAILLGSRPVGIIRARYRGGPEARPTLLTPGKIERYRIELGAIGHAFLPGHRVRVEISSSAFPMFNPNQNTGNPIATDTEWKNAHQAIFHGGAQASALILPVFSEGGD</sequence>
<dbReference type="NCBIfam" id="TIGR00976">
    <property type="entry name" value="CocE_NonD"/>
    <property type="match status" value="1"/>
</dbReference>
<feature type="domain" description="Xaa-Pro dipeptidyl-peptidase C-terminal" evidence="2">
    <location>
        <begin position="290"/>
        <end position="538"/>
    </location>
</feature>
<dbReference type="Proteomes" id="UP001259572">
    <property type="component" value="Unassembled WGS sequence"/>
</dbReference>
<evidence type="ECO:0000256" key="1">
    <source>
        <dbReference type="ARBA" id="ARBA00022801"/>
    </source>
</evidence>
<dbReference type="InterPro" id="IPR050585">
    <property type="entry name" value="Xaa-Pro_dipeptidyl-ppase/CocE"/>
</dbReference>
<comment type="caution">
    <text evidence="3">The sequence shown here is derived from an EMBL/GenBank/DDBJ whole genome shotgun (WGS) entry which is preliminary data.</text>
</comment>
<dbReference type="GO" id="GO:0016787">
    <property type="term" value="F:hydrolase activity"/>
    <property type="evidence" value="ECO:0007669"/>
    <property type="project" value="UniProtKB-KW"/>
</dbReference>
<keyword evidence="4" id="KW-1185">Reference proteome</keyword>
<dbReference type="PANTHER" id="PTHR43056">
    <property type="entry name" value="PEPTIDASE S9 PROLYL OLIGOPEPTIDASE"/>
    <property type="match status" value="1"/>
</dbReference>
<organism evidence="3 4">
    <name type="scientific">Sphingosinicella rhizophila</name>
    <dbReference type="NCBI Taxonomy" id="3050082"/>
    <lineage>
        <taxon>Bacteria</taxon>
        <taxon>Pseudomonadati</taxon>
        <taxon>Pseudomonadota</taxon>
        <taxon>Alphaproteobacteria</taxon>
        <taxon>Sphingomonadales</taxon>
        <taxon>Sphingosinicellaceae</taxon>
        <taxon>Sphingosinicella</taxon>
    </lineage>
</organism>
<dbReference type="InterPro" id="IPR008979">
    <property type="entry name" value="Galactose-bd-like_sf"/>
</dbReference>
<dbReference type="SUPFAM" id="SSF49785">
    <property type="entry name" value="Galactose-binding domain-like"/>
    <property type="match status" value="1"/>
</dbReference>
<protein>
    <submittedName>
        <fullName evidence="3">CocE/NonD family hydrolase</fullName>
    </submittedName>
</protein>
<dbReference type="Gene3D" id="1.10.3020.10">
    <property type="entry name" value="alpha-amino acid ester hydrolase ( Helical cap domain)"/>
    <property type="match status" value="1"/>
</dbReference>
<dbReference type="PANTHER" id="PTHR43056:SF10">
    <property type="entry name" value="COCE_NOND FAMILY, PUTATIVE (AFU_ORTHOLOGUE AFUA_7G00600)-RELATED"/>
    <property type="match status" value="1"/>
</dbReference>
<evidence type="ECO:0000313" key="3">
    <source>
        <dbReference type="EMBL" id="MDT9600616.1"/>
    </source>
</evidence>
<dbReference type="InterPro" id="IPR013736">
    <property type="entry name" value="Xaa-Pro_dipept_C"/>
</dbReference>
<dbReference type="Pfam" id="PF02129">
    <property type="entry name" value="Peptidase_S15"/>
    <property type="match status" value="1"/>
</dbReference>
<dbReference type="RefSeq" id="WP_315727970.1">
    <property type="nucleotide sequence ID" value="NZ_JAVUPU010000010.1"/>
</dbReference>
<dbReference type="Pfam" id="PF08530">
    <property type="entry name" value="PepX_C"/>
    <property type="match status" value="1"/>
</dbReference>
<dbReference type="InterPro" id="IPR000383">
    <property type="entry name" value="Xaa-Pro-like_dom"/>
</dbReference>
<dbReference type="Gene3D" id="3.40.50.1820">
    <property type="entry name" value="alpha/beta hydrolase"/>
    <property type="match status" value="1"/>
</dbReference>
<evidence type="ECO:0000259" key="2">
    <source>
        <dbReference type="SMART" id="SM00939"/>
    </source>
</evidence>
<dbReference type="InterPro" id="IPR005674">
    <property type="entry name" value="CocE/Ser_esterase"/>
</dbReference>
<keyword evidence="1 3" id="KW-0378">Hydrolase</keyword>
<dbReference type="EMBL" id="JAVUPU010000010">
    <property type="protein sequence ID" value="MDT9600616.1"/>
    <property type="molecule type" value="Genomic_DNA"/>
</dbReference>
<proteinExistence type="predicted"/>
<reference evidence="3 4" key="1">
    <citation type="submission" date="2023-05" db="EMBL/GenBank/DDBJ databases">
        <authorList>
            <person name="Guo Y."/>
        </authorList>
    </citation>
    <scope>NUCLEOTIDE SEQUENCE [LARGE SCALE GENOMIC DNA]</scope>
    <source>
        <strain evidence="3 4">GR2756</strain>
    </source>
</reference>
<evidence type="ECO:0000313" key="4">
    <source>
        <dbReference type="Proteomes" id="UP001259572"/>
    </source>
</evidence>
<dbReference type="SMART" id="SM00939">
    <property type="entry name" value="PepX_C"/>
    <property type="match status" value="1"/>
</dbReference>
<gene>
    <name evidence="3" type="ORF">RQX22_16770</name>
</gene>
<dbReference type="SUPFAM" id="SSF53474">
    <property type="entry name" value="alpha/beta-Hydrolases"/>
    <property type="match status" value="1"/>
</dbReference>